<dbReference type="Gene3D" id="3.40.1350.10">
    <property type="match status" value="1"/>
</dbReference>
<evidence type="ECO:0000256" key="2">
    <source>
        <dbReference type="HAMAP-Rule" id="MF_00048"/>
    </source>
</evidence>
<dbReference type="EMBL" id="CP033897">
    <property type="protein sequence ID" value="AZA11688.1"/>
    <property type="molecule type" value="Genomic_DNA"/>
</dbReference>
<dbReference type="CDD" id="cd20736">
    <property type="entry name" value="PoNe_Nuclease"/>
    <property type="match status" value="1"/>
</dbReference>
<dbReference type="SUPFAM" id="SSF52980">
    <property type="entry name" value="Restriction endonuclease-like"/>
    <property type="match status" value="1"/>
</dbReference>
<dbReference type="GO" id="GO:0003676">
    <property type="term" value="F:nucleic acid binding"/>
    <property type="evidence" value="ECO:0007669"/>
    <property type="project" value="InterPro"/>
</dbReference>
<dbReference type="PANTHER" id="PTHR34039:SF1">
    <property type="entry name" value="UPF0102 PROTEIN YRAN"/>
    <property type="match status" value="1"/>
</dbReference>
<dbReference type="Proteomes" id="UP000271587">
    <property type="component" value="Chromosome"/>
</dbReference>
<evidence type="ECO:0000313" key="3">
    <source>
        <dbReference type="EMBL" id="AZA11688.1"/>
    </source>
</evidence>
<evidence type="ECO:0000313" key="4">
    <source>
        <dbReference type="Proteomes" id="UP000271587"/>
    </source>
</evidence>
<dbReference type="AlphaFoldDB" id="A0A3G6J400"/>
<comment type="similarity">
    <text evidence="1 2">Belongs to the UPF0102 family.</text>
</comment>
<protein>
    <recommendedName>
        <fullName evidence="2">UPF0102 protein CGERO_06940</fullName>
    </recommendedName>
</protein>
<reference evidence="3 4" key="1">
    <citation type="submission" date="2018-11" db="EMBL/GenBank/DDBJ databases">
        <authorList>
            <person name="Kleinhagauer T."/>
            <person name="Glaeser S.P."/>
            <person name="Spergser J."/>
            <person name="Ruckert C."/>
            <person name="Kaempfer P."/>
            <person name="Busse H.-J."/>
        </authorList>
    </citation>
    <scope>NUCLEOTIDE SEQUENCE [LARGE SCALE GENOMIC DNA]</scope>
    <source>
        <strain evidence="3 4">W8</strain>
    </source>
</reference>
<dbReference type="InterPro" id="IPR011856">
    <property type="entry name" value="tRNA_endonuc-like_dom_sf"/>
</dbReference>
<evidence type="ECO:0000256" key="1">
    <source>
        <dbReference type="ARBA" id="ARBA00006738"/>
    </source>
</evidence>
<dbReference type="HAMAP" id="MF_00048">
    <property type="entry name" value="UPF0102"/>
    <property type="match status" value="1"/>
</dbReference>
<name>A0A3G6J400_9CORY</name>
<dbReference type="InterPro" id="IPR003509">
    <property type="entry name" value="UPF0102_YraN-like"/>
</dbReference>
<proteinExistence type="inferred from homology"/>
<keyword evidence="4" id="KW-1185">Reference proteome</keyword>
<dbReference type="RefSeq" id="WP_245998799.1">
    <property type="nucleotide sequence ID" value="NZ_CP033897.1"/>
</dbReference>
<dbReference type="InterPro" id="IPR011335">
    <property type="entry name" value="Restrct_endonuc-II-like"/>
</dbReference>
<dbReference type="KEGG" id="cgk:CGERO_06940"/>
<accession>A0A3G6J400</accession>
<dbReference type="Pfam" id="PF02021">
    <property type="entry name" value="UPF0102"/>
    <property type="match status" value="1"/>
</dbReference>
<gene>
    <name evidence="3" type="ORF">CGERO_06940</name>
</gene>
<organism evidence="3 4">
    <name type="scientific">Corynebacterium gerontici</name>
    <dbReference type="NCBI Taxonomy" id="2079234"/>
    <lineage>
        <taxon>Bacteria</taxon>
        <taxon>Bacillati</taxon>
        <taxon>Actinomycetota</taxon>
        <taxon>Actinomycetes</taxon>
        <taxon>Mycobacteriales</taxon>
        <taxon>Corynebacteriaceae</taxon>
        <taxon>Corynebacterium</taxon>
    </lineage>
</organism>
<sequence length="137" mass="14994">MDTQSTTRAAANSALHGRGIDGRCTLGAAGEDRTAAWYEAQGYEVLASNVRTPFGEIDILAQQAGRLHVIEVKTRSHDAFGGAEAVNARKLKKLRKSAAWWLQQPGQRGRFERVCFDVVEIVGPSMTLWQEVEHGAS</sequence>
<dbReference type="PANTHER" id="PTHR34039">
    <property type="entry name" value="UPF0102 PROTEIN YRAN"/>
    <property type="match status" value="1"/>
</dbReference>